<evidence type="ECO:0000313" key="2">
    <source>
        <dbReference type="EMBL" id="MXV14665.1"/>
    </source>
</evidence>
<proteinExistence type="predicted"/>
<comment type="caution">
    <text evidence="2">The sequence shown here is derived from an EMBL/GenBank/DDBJ whole genome shotgun (WGS) entry which is preliminary data.</text>
</comment>
<keyword evidence="1" id="KW-0732">Signal</keyword>
<organism evidence="2 3">
    <name type="scientific">Hufsiella ginkgonis</name>
    <dbReference type="NCBI Taxonomy" id="2695274"/>
    <lineage>
        <taxon>Bacteria</taxon>
        <taxon>Pseudomonadati</taxon>
        <taxon>Bacteroidota</taxon>
        <taxon>Sphingobacteriia</taxon>
        <taxon>Sphingobacteriales</taxon>
        <taxon>Sphingobacteriaceae</taxon>
        <taxon>Hufsiella</taxon>
    </lineage>
</organism>
<dbReference type="RefSeq" id="WP_160905624.1">
    <property type="nucleotide sequence ID" value="NZ_WVHS01000001.1"/>
</dbReference>
<reference evidence="2 3" key="1">
    <citation type="submission" date="2019-11" db="EMBL/GenBank/DDBJ databases">
        <title>Pedobacter sp. HMF7056 Genome sequencing and assembly.</title>
        <authorList>
            <person name="Kang H."/>
            <person name="Kim H."/>
            <person name="Joh K."/>
        </authorList>
    </citation>
    <scope>NUCLEOTIDE SEQUENCE [LARGE SCALE GENOMIC DNA]</scope>
    <source>
        <strain evidence="2 3">HMF7056</strain>
    </source>
</reference>
<evidence type="ECO:0000313" key="3">
    <source>
        <dbReference type="Proteomes" id="UP000451233"/>
    </source>
</evidence>
<name>A0A7K1XUH5_9SPHI</name>
<dbReference type="AlphaFoldDB" id="A0A7K1XUH5"/>
<keyword evidence="3" id="KW-1185">Reference proteome</keyword>
<evidence type="ECO:0000256" key="1">
    <source>
        <dbReference type="SAM" id="SignalP"/>
    </source>
</evidence>
<dbReference type="EMBL" id="WVHS01000001">
    <property type="protein sequence ID" value="MXV14665.1"/>
    <property type="molecule type" value="Genomic_DNA"/>
</dbReference>
<accession>A0A7K1XUH5</accession>
<sequence length="209" mass="22966">MVNKVMNNLFLCFCVWAFCTGLSFAQDTPMGPAEKKMTDSVCKCVNLVDLKKISTREEAIAAYTNCITKNADIMMSLVDERKADINDKAAMTVIGVDLAKNLLKTGCENFAQLSLLTTKGTGAEAKSVTTGTFKRIDVKGFNYIVLKDAAGNEQSFLWLRQFPGSEQFAGSTLKLAGKPLKVTWQEMEVYLPAAKGYYKVKEITAIEGL</sequence>
<dbReference type="Proteomes" id="UP000451233">
    <property type="component" value="Unassembled WGS sequence"/>
</dbReference>
<gene>
    <name evidence="2" type="ORF">GS398_05095</name>
</gene>
<feature type="chain" id="PRO_5029833894" evidence="1">
    <location>
        <begin position="26"/>
        <end position="209"/>
    </location>
</feature>
<protein>
    <submittedName>
        <fullName evidence="2">Uncharacterized protein</fullName>
    </submittedName>
</protein>
<feature type="signal peptide" evidence="1">
    <location>
        <begin position="1"/>
        <end position="25"/>
    </location>
</feature>